<evidence type="ECO:0000313" key="3">
    <source>
        <dbReference type="EMBL" id="KEZ41952.1"/>
    </source>
</evidence>
<gene>
    <name evidence="3" type="ORF">SAPIO_CDS6518</name>
</gene>
<sequence length="586" mass="66217">MVRKTRTKSRAAQRQPTRPLPVTLLSGFLGSGKTTLLQHILQSDHGLRIAVIVNDIGAINVDASLIKQTHRLTKTEEKVIALQNGCICCTLRGDLLEELVRLSELQEYDYIIIESSGISEPEQVAETFDRRLAEQMDAMADGGAELDADMLKVLKQLKRAGGLDKFARLDTTATVIDAFTIFNDFDTDDLLSSRRDDVTPEDERTVSDLMVDQIEFADVIVLNKVDMVDKKTKARIIELITKLNHRAKILEASFGKIDVKEIVNTGMFDMARAQTGYGWLQDLHAMTLREVNGRNVLTPKPETEEYNVRNFIYARRRPFHPYRLFKLLHDKFILQLQHPDDEEEGDAEEGEDDDDDVDMSMDDDDQKPQDTSDKSSSSRSPSIQSTTITVPSPSASLRGSKDEVDIEMVDDLVPPANEVILANKRADPLFARLFRSKGEFLLATRPHRAGEWSQAGGMLTLSGGRPWFCTLPQEEYMTGDPEVDALVQYDMRNGGEWGDRRQELVFIGEALNVKGLEKALDECLLTDEEFARWENAMRYDDNSLSDKLDRLADLFDDGFPDWPDEAEEEHDHAPDEQCVVHPVGRR</sequence>
<dbReference type="SUPFAM" id="SSF52540">
    <property type="entry name" value="P-loop containing nucleoside triphosphate hydrolases"/>
    <property type="match status" value="1"/>
</dbReference>
<evidence type="ECO:0000259" key="2">
    <source>
        <dbReference type="SMART" id="SM00833"/>
    </source>
</evidence>
<evidence type="ECO:0000313" key="4">
    <source>
        <dbReference type="Proteomes" id="UP000028545"/>
    </source>
</evidence>
<dbReference type="SMART" id="SM00833">
    <property type="entry name" value="CobW_C"/>
    <property type="match status" value="1"/>
</dbReference>
<dbReference type="AlphaFoldDB" id="A0A084G3P0"/>
<dbReference type="Pfam" id="PF02492">
    <property type="entry name" value="cobW"/>
    <property type="match status" value="2"/>
</dbReference>
<keyword evidence="4" id="KW-1185">Reference proteome</keyword>
<dbReference type="GeneID" id="27725590"/>
<organism evidence="3 4">
    <name type="scientific">Pseudallescheria apiosperma</name>
    <name type="common">Scedosporium apiospermum</name>
    <dbReference type="NCBI Taxonomy" id="563466"/>
    <lineage>
        <taxon>Eukaryota</taxon>
        <taxon>Fungi</taxon>
        <taxon>Dikarya</taxon>
        <taxon>Ascomycota</taxon>
        <taxon>Pezizomycotina</taxon>
        <taxon>Sordariomycetes</taxon>
        <taxon>Hypocreomycetidae</taxon>
        <taxon>Microascales</taxon>
        <taxon>Microascaceae</taxon>
        <taxon>Scedosporium</taxon>
    </lineage>
</organism>
<dbReference type="CDD" id="cd03112">
    <property type="entry name" value="CobW-like"/>
    <property type="match status" value="1"/>
</dbReference>
<dbReference type="EMBL" id="JOWA01000104">
    <property type="protein sequence ID" value="KEZ41952.1"/>
    <property type="molecule type" value="Genomic_DNA"/>
</dbReference>
<feature type="region of interest" description="Disordered" evidence="1">
    <location>
        <begin position="559"/>
        <end position="586"/>
    </location>
</feature>
<protein>
    <recommendedName>
        <fullName evidence="2">CobW C-terminal domain-containing protein</fullName>
    </recommendedName>
</protein>
<name>A0A084G3P0_PSEDA</name>
<dbReference type="SUPFAM" id="SSF90002">
    <property type="entry name" value="Hypothetical protein YjiA, C-terminal domain"/>
    <property type="match status" value="1"/>
</dbReference>
<dbReference type="HOGENOM" id="CLU_017452_2_1_1"/>
<feature type="compositionally biased region" description="Acidic residues" evidence="1">
    <location>
        <begin position="340"/>
        <end position="365"/>
    </location>
</feature>
<feature type="domain" description="CobW C-terminal" evidence="2">
    <location>
        <begin position="308"/>
        <end position="524"/>
    </location>
</feature>
<comment type="caution">
    <text evidence="3">The sequence shown here is derived from an EMBL/GenBank/DDBJ whole genome shotgun (WGS) entry which is preliminary data.</text>
</comment>
<reference evidence="3 4" key="1">
    <citation type="journal article" date="2014" name="Genome Announc.">
        <title>Draft genome sequence of the pathogenic fungus Scedosporium apiospermum.</title>
        <authorList>
            <person name="Vandeputte P."/>
            <person name="Ghamrawi S."/>
            <person name="Rechenmann M."/>
            <person name="Iltis A."/>
            <person name="Giraud S."/>
            <person name="Fleury M."/>
            <person name="Thornton C."/>
            <person name="Delhaes L."/>
            <person name="Meyer W."/>
            <person name="Papon N."/>
            <person name="Bouchara J.P."/>
        </authorList>
    </citation>
    <scope>NUCLEOTIDE SEQUENCE [LARGE SCALE GENOMIC DNA]</scope>
    <source>
        <strain evidence="3 4">IHEM 14462</strain>
    </source>
</reference>
<dbReference type="OrthoDB" id="272672at2759"/>
<dbReference type="Gene3D" id="3.40.50.300">
    <property type="entry name" value="P-loop containing nucleotide triphosphate hydrolases"/>
    <property type="match status" value="1"/>
</dbReference>
<feature type="compositionally biased region" description="Acidic residues" evidence="1">
    <location>
        <begin position="559"/>
        <end position="568"/>
    </location>
</feature>
<dbReference type="Proteomes" id="UP000028545">
    <property type="component" value="Unassembled WGS sequence"/>
</dbReference>
<dbReference type="PANTHER" id="PTHR43603:SF1">
    <property type="entry name" value="ZINC-REGULATED GTPASE METALLOPROTEIN ACTIVATOR 1"/>
    <property type="match status" value="1"/>
</dbReference>
<dbReference type="Pfam" id="PF07683">
    <property type="entry name" value="CobW_C"/>
    <property type="match status" value="1"/>
</dbReference>
<dbReference type="InterPro" id="IPR051927">
    <property type="entry name" value="Zn_Chap_cDPG_Synth"/>
</dbReference>
<dbReference type="PANTHER" id="PTHR43603">
    <property type="entry name" value="COBW DOMAIN-CONTAINING PROTEIN DDB_G0274527"/>
    <property type="match status" value="1"/>
</dbReference>
<dbReference type="InterPro" id="IPR027417">
    <property type="entry name" value="P-loop_NTPase"/>
</dbReference>
<feature type="region of interest" description="Disordered" evidence="1">
    <location>
        <begin position="338"/>
        <end position="400"/>
    </location>
</feature>
<dbReference type="KEGG" id="sapo:SAPIO_CDS6518"/>
<feature type="compositionally biased region" description="Polar residues" evidence="1">
    <location>
        <begin position="383"/>
        <end position="397"/>
    </location>
</feature>
<proteinExistence type="predicted"/>
<evidence type="ECO:0000256" key="1">
    <source>
        <dbReference type="SAM" id="MobiDB-lite"/>
    </source>
</evidence>
<accession>A0A084G3P0</accession>
<dbReference type="RefSeq" id="XP_016641751.1">
    <property type="nucleotide sequence ID" value="XM_016788598.1"/>
</dbReference>
<dbReference type="OMA" id="WSQAGPN"/>
<dbReference type="InterPro" id="IPR003495">
    <property type="entry name" value="CobW/HypB/UreG_nucleotide-bd"/>
</dbReference>
<dbReference type="InterPro" id="IPR011629">
    <property type="entry name" value="CobW-like_C"/>
</dbReference>
<dbReference type="VEuPathDB" id="FungiDB:SAPIO_CDS6518"/>